<dbReference type="Pfam" id="PF01522">
    <property type="entry name" value="Polysacc_deac_1"/>
    <property type="match status" value="1"/>
</dbReference>
<sequence length="297" mass="31758">MVIVLRAVCFLGVVAMLLAGCAKPPEMQPDLTVSNGVDTMSTGSINPMAMSLRTAYQPMPAMPSALFGKLAGRTVTVSESGPLGLQPGEIILTFDDGPRAGTTESILDTLDQFGVKATFLMLGSAAERHPLLVREVAARGHTIGTHTYDHVDLSTLSNQEAIAEIYAGQQAVAAALAPDDLAPSRFFRFPYLAQNGVIRTSAVESRFIVLDVDIDSKDYYAETPQQVLERTLARLEERGSGVVLFHDIHLRTAALLPEFLGALRERGYQVVTLRSSGGGVFDGPVITADASSIDPEI</sequence>
<evidence type="ECO:0000313" key="10">
    <source>
        <dbReference type="Proteomes" id="UP000008850"/>
    </source>
</evidence>
<dbReference type="GO" id="GO:0005975">
    <property type="term" value="P:carbohydrate metabolic process"/>
    <property type="evidence" value="ECO:0007669"/>
    <property type="project" value="InterPro"/>
</dbReference>
<dbReference type="Gene3D" id="3.20.20.370">
    <property type="entry name" value="Glycoside hydrolase/deacetylase"/>
    <property type="match status" value="1"/>
</dbReference>
<evidence type="ECO:0000256" key="5">
    <source>
        <dbReference type="ARBA" id="ARBA00022801"/>
    </source>
</evidence>
<comment type="similarity">
    <text evidence="2">Belongs to the polysaccharide deacetylase family.</text>
</comment>
<keyword evidence="10" id="KW-1185">Reference proteome</keyword>
<organism evidence="9 10">
    <name type="scientific">Pelagibacterium halotolerans (strain DSM 22347 / JCM 15775 / CGMCC 1.7692 / B2)</name>
    <dbReference type="NCBI Taxonomy" id="1082931"/>
    <lineage>
        <taxon>Bacteria</taxon>
        <taxon>Pseudomonadati</taxon>
        <taxon>Pseudomonadota</taxon>
        <taxon>Alphaproteobacteria</taxon>
        <taxon>Hyphomicrobiales</taxon>
        <taxon>Devosiaceae</taxon>
        <taxon>Pelagibacterium</taxon>
    </lineage>
</organism>
<keyword evidence="7" id="KW-0732">Signal</keyword>
<dbReference type="InterPro" id="IPR002509">
    <property type="entry name" value="NODB_dom"/>
</dbReference>
<dbReference type="GO" id="GO:0046872">
    <property type="term" value="F:metal ion binding"/>
    <property type="evidence" value="ECO:0007669"/>
    <property type="project" value="UniProtKB-KW"/>
</dbReference>
<dbReference type="AlphaFoldDB" id="G4RCU9"/>
<dbReference type="EMBL" id="CP003075">
    <property type="protein sequence ID" value="AEQ51754.1"/>
    <property type="molecule type" value="Genomic_DNA"/>
</dbReference>
<dbReference type="KEGG" id="phl:KKY_1741"/>
<keyword evidence="5" id="KW-0378">Hydrolase</keyword>
<dbReference type="PROSITE" id="PS51257">
    <property type="entry name" value="PROKAR_LIPOPROTEIN"/>
    <property type="match status" value="1"/>
</dbReference>
<evidence type="ECO:0000256" key="2">
    <source>
        <dbReference type="ARBA" id="ARBA00010973"/>
    </source>
</evidence>
<dbReference type="PANTHER" id="PTHR10587">
    <property type="entry name" value="GLYCOSYL TRANSFERASE-RELATED"/>
    <property type="match status" value="1"/>
</dbReference>
<dbReference type="GO" id="GO:0016020">
    <property type="term" value="C:membrane"/>
    <property type="evidence" value="ECO:0007669"/>
    <property type="project" value="TreeGrafter"/>
</dbReference>
<gene>
    <name evidence="9" type="ordered locus">KKY_1741</name>
</gene>
<name>G4RCU9_PELHB</name>
<dbReference type="HOGENOM" id="CLU_021264_8_2_5"/>
<evidence type="ECO:0000256" key="1">
    <source>
        <dbReference type="ARBA" id="ARBA00003236"/>
    </source>
</evidence>
<evidence type="ECO:0000256" key="3">
    <source>
        <dbReference type="ARBA" id="ARBA00020071"/>
    </source>
</evidence>
<dbReference type="GO" id="GO:0016810">
    <property type="term" value="F:hydrolase activity, acting on carbon-nitrogen (but not peptide) bonds"/>
    <property type="evidence" value="ECO:0007669"/>
    <property type="project" value="InterPro"/>
</dbReference>
<proteinExistence type="inferred from homology"/>
<keyword evidence="4" id="KW-0479">Metal-binding</keyword>
<dbReference type="STRING" id="1082931.KKY_1741"/>
<dbReference type="Proteomes" id="UP000008850">
    <property type="component" value="Chromosome"/>
</dbReference>
<dbReference type="InterPro" id="IPR011330">
    <property type="entry name" value="Glyco_hydro/deAcase_b/a-brl"/>
</dbReference>
<evidence type="ECO:0000256" key="7">
    <source>
        <dbReference type="SAM" id="SignalP"/>
    </source>
</evidence>
<evidence type="ECO:0000256" key="6">
    <source>
        <dbReference type="ARBA" id="ARBA00032976"/>
    </source>
</evidence>
<dbReference type="eggNOG" id="COG0726">
    <property type="taxonomic scope" value="Bacteria"/>
</dbReference>
<feature type="chain" id="PRO_5003467897" description="Chitooligosaccharide deacetylase" evidence="7">
    <location>
        <begin position="20"/>
        <end position="297"/>
    </location>
</feature>
<feature type="signal peptide" evidence="7">
    <location>
        <begin position="1"/>
        <end position="19"/>
    </location>
</feature>
<evidence type="ECO:0000259" key="8">
    <source>
        <dbReference type="PROSITE" id="PS51677"/>
    </source>
</evidence>
<evidence type="ECO:0000256" key="4">
    <source>
        <dbReference type="ARBA" id="ARBA00022723"/>
    </source>
</evidence>
<comment type="function">
    <text evidence="1">Is involved in generating a small heat-stable compound (Nod), an acylated oligomer of N-acetylglucosamine, that stimulates mitosis in various plant protoplasts.</text>
</comment>
<dbReference type="PANTHER" id="PTHR10587:SF133">
    <property type="entry name" value="CHITIN DEACETYLASE 1-RELATED"/>
    <property type="match status" value="1"/>
</dbReference>
<protein>
    <recommendedName>
        <fullName evidence="3">Chitooligosaccharide deacetylase</fullName>
    </recommendedName>
    <alternativeName>
        <fullName evidence="6">Nodulation protein B</fullName>
    </alternativeName>
</protein>
<evidence type="ECO:0000313" key="9">
    <source>
        <dbReference type="EMBL" id="AEQ51754.1"/>
    </source>
</evidence>
<dbReference type="PROSITE" id="PS51677">
    <property type="entry name" value="NODB"/>
    <property type="match status" value="1"/>
</dbReference>
<dbReference type="SUPFAM" id="SSF88713">
    <property type="entry name" value="Glycoside hydrolase/deacetylase"/>
    <property type="match status" value="1"/>
</dbReference>
<dbReference type="InterPro" id="IPR050248">
    <property type="entry name" value="Polysacc_deacetylase_ArnD"/>
</dbReference>
<feature type="domain" description="NodB homology" evidence="8">
    <location>
        <begin position="88"/>
        <end position="271"/>
    </location>
</feature>
<accession>G4RCU9</accession>
<dbReference type="CDD" id="cd10917">
    <property type="entry name" value="CE4_NodB_like_6s_7s"/>
    <property type="match status" value="1"/>
</dbReference>
<reference evidence="9 10" key="1">
    <citation type="journal article" date="2012" name="J. Bacteriol.">
        <title>Complete genome sequence of Pelagibacterium halotolerans B2T.</title>
        <authorList>
            <person name="Huo Y.Y."/>
            <person name="Cheng H."/>
            <person name="Han X.F."/>
            <person name="Jiang X.W."/>
            <person name="Sun C."/>
            <person name="Zhang X.Q."/>
            <person name="Zhu X.F."/>
            <person name="Liu Y.F."/>
            <person name="Li P.F."/>
            <person name="Ni P.X."/>
            <person name="Wu M."/>
        </authorList>
    </citation>
    <scope>NUCLEOTIDE SEQUENCE [LARGE SCALE GENOMIC DNA]</scope>
    <source>
        <strain evidence="10">DSM 22347 / JCM 15775 / CGMCC 1.7692 / B2</strain>
    </source>
</reference>